<dbReference type="EMBL" id="CP060587">
    <property type="protein sequence ID" value="QNL95751.1"/>
    <property type="molecule type" value="Genomic_DNA"/>
</dbReference>
<dbReference type="Proteomes" id="UP000515871">
    <property type="component" value="Chromosome"/>
</dbReference>
<gene>
    <name evidence="3" type="ORF">H9L21_07595</name>
</gene>
<proteinExistence type="predicted"/>
<dbReference type="InterPro" id="IPR035940">
    <property type="entry name" value="CAP_sf"/>
</dbReference>
<sequence length="843" mass="91809">MKFVVVMATVLAMVVATAGASNAVKWRKVSQVSSIAKTVEKSFVSQNRTKGKETANSCLRKQARYEANRSAKRGKNFYKVNRKTVAKKCGLAHVHMVFVKQSSKSTKSRVVKRVRRTHEYKKSIRSAKHKVYGAATYRDKKKGRTYTVLFVGQKKPVVKKPAPAPKPTPTTVPTAPAPTTVPTTPAPTTVPTTAPTTPAPTTAPTTVPTTVPTPTPPPPPVPADPNVLLGVKDWLRHELTIPGPSGWVDGDSCVAGLANQWAKNIATTRTLTGVPADVTTCDPYNESLVLSAATDAWPMNPPLDIATELLNGVTGPTTTGPRTIADALAASSGRVALSVYRNHDGSLWAVAVVTFEHPRYTTPVRTDAFDKQVTDAVAAKTTPTGANVQTADACITTEIDARAKTMATGQTNPDERQWTTKPLDCPNLYKQFFTYSNAKTPEQIAADLTTGVLRGDSGTTAKDRINYALTHDEGRIVTRSYRDYRGNVWTYAGVILDDMPYKAPVEVTNLAADVRAKILARSSTFIDTRREEGFWTEGDPVWTEADACLQDAVERWAKSKAEDRTKNKSIYNFYAASPSRDNTMWGGKYEAFANSGCEEGYEEGFVLASKGGTADAIVNELFNEPVLETRTEGGITSKYAKNWAAEGAVATHLARGYTATFRSYRDFRGDVWTYIAFAGKPGDTNRLDRNQITEMEDATIAAVNDYRASHGLSRLPREECLDRQADGSILFYGAHFTMDGALSAAHMGGFVHLNEDAAKAETARRCGAPVRTAGEILTESTPVGGNRRNTLFNLEQVHTWISGWKSSPTHNAAMMRPDWDAIGVNVRNSDLSGTYIATVTFKR</sequence>
<feature type="chain" id="PRO_5046405047" description="SCP domain-containing protein" evidence="2">
    <location>
        <begin position="24"/>
        <end position="843"/>
    </location>
</feature>
<feature type="signal peptide" evidence="2">
    <location>
        <begin position="1"/>
        <end position="23"/>
    </location>
</feature>
<evidence type="ECO:0000313" key="4">
    <source>
        <dbReference type="Proteomes" id="UP000515871"/>
    </source>
</evidence>
<evidence type="ECO:0008006" key="5">
    <source>
        <dbReference type="Google" id="ProtNLM"/>
    </source>
</evidence>
<organism evidence="3 4">
    <name type="scientific">Aeromicrobium senzhongii</name>
    <dbReference type="NCBI Taxonomy" id="2663859"/>
    <lineage>
        <taxon>Bacteria</taxon>
        <taxon>Bacillati</taxon>
        <taxon>Actinomycetota</taxon>
        <taxon>Actinomycetes</taxon>
        <taxon>Propionibacteriales</taxon>
        <taxon>Nocardioidaceae</taxon>
        <taxon>Aeromicrobium</taxon>
    </lineage>
</organism>
<protein>
    <recommendedName>
        <fullName evidence="5">SCP domain-containing protein</fullName>
    </recommendedName>
</protein>
<name>A0ABX6SXD6_9ACTN</name>
<accession>A0ABX6SXD6</accession>
<keyword evidence="4" id="KW-1185">Reference proteome</keyword>
<reference evidence="3 4" key="1">
    <citation type="submission" date="2020-08" db="EMBL/GenBank/DDBJ databases">
        <title>Novel species in genus Aeromicrobium.</title>
        <authorList>
            <person name="Zhang G."/>
        </authorList>
    </citation>
    <scope>NUCLEOTIDE SEQUENCE [LARGE SCALE GENOMIC DNA]</scope>
    <source>
        <strain evidence="4">zg-629</strain>
    </source>
</reference>
<dbReference type="RefSeq" id="WP_187411914.1">
    <property type="nucleotide sequence ID" value="NZ_CP060587.1"/>
</dbReference>
<feature type="compositionally biased region" description="Pro residues" evidence="1">
    <location>
        <begin position="211"/>
        <end position="222"/>
    </location>
</feature>
<keyword evidence="2" id="KW-0732">Signal</keyword>
<evidence type="ECO:0000256" key="1">
    <source>
        <dbReference type="SAM" id="MobiDB-lite"/>
    </source>
</evidence>
<dbReference type="Gene3D" id="3.40.33.10">
    <property type="entry name" value="CAP"/>
    <property type="match status" value="1"/>
</dbReference>
<evidence type="ECO:0000313" key="3">
    <source>
        <dbReference type="EMBL" id="QNL95751.1"/>
    </source>
</evidence>
<feature type="compositionally biased region" description="Low complexity" evidence="1">
    <location>
        <begin position="171"/>
        <end position="210"/>
    </location>
</feature>
<feature type="region of interest" description="Disordered" evidence="1">
    <location>
        <begin position="158"/>
        <end position="222"/>
    </location>
</feature>
<evidence type="ECO:0000256" key="2">
    <source>
        <dbReference type="SAM" id="SignalP"/>
    </source>
</evidence>